<comment type="caution">
    <text evidence="1">The sequence shown here is derived from an EMBL/GenBank/DDBJ whole genome shotgun (WGS) entry which is preliminary data.</text>
</comment>
<gene>
    <name evidence="1" type="ORF">COW36_03970</name>
</gene>
<evidence type="ECO:0000313" key="1">
    <source>
        <dbReference type="EMBL" id="PIW18456.1"/>
    </source>
</evidence>
<protein>
    <submittedName>
        <fullName evidence="1">Uncharacterized protein</fullName>
    </submittedName>
</protein>
<dbReference type="AlphaFoldDB" id="A0A2M7G8L6"/>
<organism evidence="1 2">
    <name type="scientific">bacterium (Candidatus Blackallbacteria) CG17_big_fil_post_rev_8_21_14_2_50_48_46</name>
    <dbReference type="NCBI Taxonomy" id="2014261"/>
    <lineage>
        <taxon>Bacteria</taxon>
        <taxon>Candidatus Blackallbacteria</taxon>
    </lineage>
</organism>
<evidence type="ECO:0000313" key="2">
    <source>
        <dbReference type="Proteomes" id="UP000231019"/>
    </source>
</evidence>
<name>A0A2M7G8L6_9BACT</name>
<proteinExistence type="predicted"/>
<sequence>MLRAENHIDLDAVRKWTQTWDESQYIEYFESQIADRQKRLKVRSSMEENIVKIKKICRDLGDELTFYSYLQLLNRIVFNCYFKRGNSALQIANFYEEIILPADQETRMKMFAYDAGKREVGELQIEIQDQQVGQLGEQSDMFHLVYDACFLTEDELFDEGQSVLTEKPNHPSFSVTSVDDDYLTLKIWNPEALDLPLHQFIDLFLYHCSTRLNLNFKRTLFDLPFEKKGKAMKLTLPLQPKPLDALPLLYFNAAAHHLPPRIRYLSFYHAVSHFFKRATHIVIREKMQNMFSTGNSQDPRQLKKMSRSINTLKETFSEKESLELVLRGALSFEKLGTWLEEDFRRKEWFAQPHERYRDLPPLIGVSEKEMLRALVERIYALKCSIEDLRDEHDNFIWLGSLDDELLRRELPLIRYLAAQVIEHWSVSALAEESDAIPEDGL</sequence>
<dbReference type="Proteomes" id="UP000231019">
    <property type="component" value="Unassembled WGS sequence"/>
</dbReference>
<accession>A0A2M7G8L6</accession>
<dbReference type="EMBL" id="PFFQ01000012">
    <property type="protein sequence ID" value="PIW18456.1"/>
    <property type="molecule type" value="Genomic_DNA"/>
</dbReference>
<reference evidence="1 2" key="1">
    <citation type="submission" date="2017-09" db="EMBL/GenBank/DDBJ databases">
        <title>Depth-based differentiation of microbial function through sediment-hosted aquifers and enrichment of novel symbionts in the deep terrestrial subsurface.</title>
        <authorList>
            <person name="Probst A.J."/>
            <person name="Ladd B."/>
            <person name="Jarett J.K."/>
            <person name="Geller-Mcgrath D.E."/>
            <person name="Sieber C.M."/>
            <person name="Emerson J.B."/>
            <person name="Anantharaman K."/>
            <person name="Thomas B.C."/>
            <person name="Malmstrom R."/>
            <person name="Stieglmeier M."/>
            <person name="Klingl A."/>
            <person name="Woyke T."/>
            <person name="Ryan C.M."/>
            <person name="Banfield J.F."/>
        </authorList>
    </citation>
    <scope>NUCLEOTIDE SEQUENCE [LARGE SCALE GENOMIC DNA]</scope>
    <source>
        <strain evidence="1">CG17_big_fil_post_rev_8_21_14_2_50_48_46</strain>
    </source>
</reference>